<evidence type="ECO:0000313" key="2">
    <source>
        <dbReference type="EMBL" id="APT31395.1"/>
    </source>
</evidence>
<dbReference type="EMBL" id="FOPK01000006">
    <property type="protein sequence ID" value="SFG64555.1"/>
    <property type="molecule type" value="Genomic_DNA"/>
</dbReference>
<evidence type="ECO:0000313" key="5">
    <source>
        <dbReference type="Proteomes" id="UP000199140"/>
    </source>
</evidence>
<sequence length="118" mass="12893">MSRRLPVPLGLAFLTALASAGPASALAAEPANLPSLEQAWHGCVREAFDRQPEQGSRAGRERNALDECKPHEDAYVAALMATRPDDADMPVHGWARTWAAYVSFVVDPVKAWIEALRR</sequence>
<feature type="chain" id="PRO_5041979018" description="Secreted protein" evidence="1">
    <location>
        <begin position="28"/>
        <end position="118"/>
    </location>
</feature>
<accession>A0AAE8HQ46</accession>
<keyword evidence="4" id="KW-1185">Reference proteome</keyword>
<gene>
    <name evidence="2" type="ORF">MCBMB27_02104</name>
    <name evidence="3" type="ORF">SAMN05192567_10653</name>
</gene>
<reference evidence="2 4" key="1">
    <citation type="submission" date="2016-04" db="EMBL/GenBank/DDBJ databases">
        <title>Complete genome sequencing and analysis of CBMB27, Methylobacterium phyllosphaerae isolated from leaf tissues of rice (Oryza sativa L.).</title>
        <authorList>
            <person name="Lee Y."/>
            <person name="Hwangbo K."/>
            <person name="Chung H."/>
            <person name="Yoo J."/>
            <person name="Kim K.Y."/>
            <person name="Sa T.M."/>
            <person name="Um Y."/>
            <person name="Madhaiyan M."/>
        </authorList>
    </citation>
    <scope>NUCLEOTIDE SEQUENCE [LARGE SCALE GENOMIC DNA]</scope>
    <source>
        <strain evidence="2 4">CBMB27</strain>
    </source>
</reference>
<evidence type="ECO:0000256" key="1">
    <source>
        <dbReference type="SAM" id="SignalP"/>
    </source>
</evidence>
<name>A0AAE8HQ46_9HYPH</name>
<reference evidence="3 5" key="2">
    <citation type="submission" date="2016-10" db="EMBL/GenBank/DDBJ databases">
        <authorList>
            <person name="Varghese N."/>
            <person name="Submissions S."/>
        </authorList>
    </citation>
    <scope>NUCLEOTIDE SEQUENCE [LARGE SCALE GENOMIC DNA]</scope>
    <source>
        <strain evidence="3 5">CBMB27</strain>
    </source>
</reference>
<dbReference type="Proteomes" id="UP000199140">
    <property type="component" value="Unassembled WGS sequence"/>
</dbReference>
<evidence type="ECO:0008006" key="6">
    <source>
        <dbReference type="Google" id="ProtNLM"/>
    </source>
</evidence>
<dbReference type="Proteomes" id="UP000185487">
    <property type="component" value="Chromosome"/>
</dbReference>
<proteinExistence type="predicted"/>
<evidence type="ECO:0000313" key="4">
    <source>
        <dbReference type="Proteomes" id="UP000185487"/>
    </source>
</evidence>
<dbReference type="RefSeq" id="WP_083683456.1">
    <property type="nucleotide sequence ID" value="NZ_CP015367.1"/>
</dbReference>
<dbReference type="EMBL" id="CP015367">
    <property type="protein sequence ID" value="APT31395.1"/>
    <property type="molecule type" value="Genomic_DNA"/>
</dbReference>
<evidence type="ECO:0000313" key="3">
    <source>
        <dbReference type="EMBL" id="SFG64555.1"/>
    </source>
</evidence>
<keyword evidence="1" id="KW-0732">Signal</keyword>
<feature type="signal peptide" evidence="1">
    <location>
        <begin position="1"/>
        <end position="27"/>
    </location>
</feature>
<dbReference type="KEGG" id="mphy:MCBMB27_02104"/>
<dbReference type="AlphaFoldDB" id="A0AAE8HQ46"/>
<protein>
    <recommendedName>
        <fullName evidence="6">Secreted protein</fullName>
    </recommendedName>
</protein>
<organism evidence="3 5">
    <name type="scientific">Methylobacterium phyllosphaerae</name>
    <dbReference type="NCBI Taxonomy" id="418223"/>
    <lineage>
        <taxon>Bacteria</taxon>
        <taxon>Pseudomonadati</taxon>
        <taxon>Pseudomonadota</taxon>
        <taxon>Alphaproteobacteria</taxon>
        <taxon>Hyphomicrobiales</taxon>
        <taxon>Methylobacteriaceae</taxon>
        <taxon>Methylobacterium</taxon>
    </lineage>
</organism>